<evidence type="ECO:0000313" key="1">
    <source>
        <dbReference type="EMBL" id="RQM18109.1"/>
    </source>
</evidence>
<reference evidence="1 2" key="1">
    <citation type="submission" date="2018-06" db="EMBL/GenBank/DDBJ databases">
        <title>Comparative genomics of downy mildews reveals potential adaptations to biotrophy.</title>
        <authorList>
            <person name="Fletcher K."/>
            <person name="Klosterman S.J."/>
            <person name="Derevnina L."/>
            <person name="Martin F."/>
            <person name="Koike S."/>
            <person name="Reyes Chin-Wo S."/>
            <person name="Mou B."/>
            <person name="Michelmore R."/>
        </authorList>
    </citation>
    <scope>NUCLEOTIDE SEQUENCE [LARGE SCALE GENOMIC DNA]</scope>
    <source>
        <strain evidence="1 2">R13</strain>
    </source>
</reference>
<comment type="caution">
    <text evidence="1">The sequence shown here is derived from an EMBL/GenBank/DDBJ whole genome shotgun (WGS) entry which is preliminary data.</text>
</comment>
<accession>A0A3R7XM70</accession>
<dbReference type="AlphaFoldDB" id="A0A3R7XM70"/>
<name>A0A3R7XM70_9STRA</name>
<gene>
    <name evidence="1" type="ORF">DD237_000423</name>
</gene>
<dbReference type="VEuPathDB" id="FungiDB:DD237_000423"/>
<proteinExistence type="predicted"/>
<dbReference type="Proteomes" id="UP000286097">
    <property type="component" value="Unassembled WGS sequence"/>
</dbReference>
<evidence type="ECO:0000313" key="2">
    <source>
        <dbReference type="Proteomes" id="UP000286097"/>
    </source>
</evidence>
<sequence length="212" mass="24176">MFSQVWKGMATSAVVAAVPFAYWQYQRYTELKKRREATRLLRKVELIATEVAIRLMHLETQVKELVEYEAKKEAGETEDEDPTANSTLNSYYHFDSKGNKLRTKWDAYDVDAELERLEKEEQGHEVSTIATGATKIVRKTPQITRSQAFTTSQGIEHEFDAVLSFLDDIRGDHEVKQLRKAIANKITSDYYARIDAVESPPAVPESVAQTQS</sequence>
<protein>
    <submittedName>
        <fullName evidence="1">Uncharacterized protein</fullName>
    </submittedName>
</protein>
<organism evidence="1 2">
    <name type="scientific">Peronospora effusa</name>
    <dbReference type="NCBI Taxonomy" id="542832"/>
    <lineage>
        <taxon>Eukaryota</taxon>
        <taxon>Sar</taxon>
        <taxon>Stramenopiles</taxon>
        <taxon>Oomycota</taxon>
        <taxon>Peronosporomycetes</taxon>
        <taxon>Peronosporales</taxon>
        <taxon>Peronosporaceae</taxon>
        <taxon>Peronospora</taxon>
    </lineage>
</organism>
<dbReference type="EMBL" id="QKXF01000083">
    <property type="protein sequence ID" value="RQM18109.1"/>
    <property type="molecule type" value="Genomic_DNA"/>
</dbReference>